<organism evidence="1 2">
    <name type="scientific">Hypoxylon rubiginosum</name>
    <dbReference type="NCBI Taxonomy" id="110542"/>
    <lineage>
        <taxon>Eukaryota</taxon>
        <taxon>Fungi</taxon>
        <taxon>Dikarya</taxon>
        <taxon>Ascomycota</taxon>
        <taxon>Pezizomycotina</taxon>
        <taxon>Sordariomycetes</taxon>
        <taxon>Xylariomycetidae</taxon>
        <taxon>Xylariales</taxon>
        <taxon>Hypoxylaceae</taxon>
        <taxon>Hypoxylon</taxon>
    </lineage>
</organism>
<comment type="caution">
    <text evidence="1">The sequence shown here is derived from an EMBL/GenBank/DDBJ whole genome shotgun (WGS) entry which is preliminary data.</text>
</comment>
<reference evidence="1 2" key="1">
    <citation type="journal article" date="2022" name="New Phytol.">
        <title>Ecological generalism drives hyperdiversity of secondary metabolite gene clusters in xylarialean endophytes.</title>
        <authorList>
            <person name="Franco M.E.E."/>
            <person name="Wisecaver J.H."/>
            <person name="Arnold A.E."/>
            <person name="Ju Y.M."/>
            <person name="Slot J.C."/>
            <person name="Ahrendt S."/>
            <person name="Moore L.P."/>
            <person name="Eastman K.E."/>
            <person name="Scott K."/>
            <person name="Konkel Z."/>
            <person name="Mondo S.J."/>
            <person name="Kuo A."/>
            <person name="Hayes R.D."/>
            <person name="Haridas S."/>
            <person name="Andreopoulos B."/>
            <person name="Riley R."/>
            <person name="LaButti K."/>
            <person name="Pangilinan J."/>
            <person name="Lipzen A."/>
            <person name="Amirebrahimi M."/>
            <person name="Yan J."/>
            <person name="Adam C."/>
            <person name="Keymanesh K."/>
            <person name="Ng V."/>
            <person name="Louie K."/>
            <person name="Northen T."/>
            <person name="Drula E."/>
            <person name="Henrissat B."/>
            <person name="Hsieh H.M."/>
            <person name="Youens-Clark K."/>
            <person name="Lutzoni F."/>
            <person name="Miadlikowska J."/>
            <person name="Eastwood D.C."/>
            <person name="Hamelin R.C."/>
            <person name="Grigoriev I.V."/>
            <person name="U'Ren J.M."/>
        </authorList>
    </citation>
    <scope>NUCLEOTIDE SEQUENCE [LARGE SCALE GENOMIC DNA]</scope>
    <source>
        <strain evidence="1 2">ER1909</strain>
    </source>
</reference>
<name>A0ACC0CW72_9PEZI</name>
<dbReference type="Proteomes" id="UP001497680">
    <property type="component" value="Unassembled WGS sequence"/>
</dbReference>
<accession>A0ACC0CW72</accession>
<keyword evidence="2" id="KW-1185">Reference proteome</keyword>
<evidence type="ECO:0000313" key="2">
    <source>
        <dbReference type="Proteomes" id="UP001497680"/>
    </source>
</evidence>
<dbReference type="EMBL" id="MU394333">
    <property type="protein sequence ID" value="KAI6084751.1"/>
    <property type="molecule type" value="Genomic_DNA"/>
</dbReference>
<protein>
    <submittedName>
        <fullName evidence="1">Uncharacterized protein</fullName>
    </submittedName>
</protein>
<gene>
    <name evidence="1" type="ORF">F4821DRAFT_166502</name>
</gene>
<evidence type="ECO:0000313" key="1">
    <source>
        <dbReference type="EMBL" id="KAI6084751.1"/>
    </source>
</evidence>
<proteinExistence type="predicted"/>
<sequence length="174" mass="19375">MSSEYRRGSSSTAPPGHEPVHRVPTDSSYYSFNGTPYNDKIADSQTWMYAREARAQQAGLVSYQQPHNVRYPSRFGNGEKLPFTTPGSYVTPRDQRNGIRAYLHHPLIPGRSETWAGEQRPGAVRSAYTKGDPNRFDVMYHDPKKGASKSGHGSMEMANYHAAVPPRPPRAPTA</sequence>